<dbReference type="AlphaFoldDB" id="A0A6P8ZKM1"/>
<feature type="region of interest" description="Disordered" evidence="1">
    <location>
        <begin position="58"/>
        <end position="92"/>
    </location>
</feature>
<keyword evidence="2" id="KW-1185">Reference proteome</keyword>
<organism evidence="3">
    <name type="scientific">Thrips palmi</name>
    <name type="common">Melon thrips</name>
    <dbReference type="NCBI Taxonomy" id="161013"/>
    <lineage>
        <taxon>Eukaryota</taxon>
        <taxon>Metazoa</taxon>
        <taxon>Ecdysozoa</taxon>
        <taxon>Arthropoda</taxon>
        <taxon>Hexapoda</taxon>
        <taxon>Insecta</taxon>
        <taxon>Pterygota</taxon>
        <taxon>Neoptera</taxon>
        <taxon>Paraneoptera</taxon>
        <taxon>Thysanoptera</taxon>
        <taxon>Terebrantia</taxon>
        <taxon>Thripoidea</taxon>
        <taxon>Thripidae</taxon>
        <taxon>Thrips</taxon>
    </lineage>
</organism>
<dbReference type="OrthoDB" id="6077919at2759"/>
<dbReference type="GeneID" id="117642853"/>
<dbReference type="Proteomes" id="UP000515158">
    <property type="component" value="Unplaced"/>
</dbReference>
<feature type="compositionally biased region" description="Low complexity" evidence="1">
    <location>
        <begin position="82"/>
        <end position="92"/>
    </location>
</feature>
<protein>
    <submittedName>
        <fullName evidence="3">Uncharacterized protein LOC117642853 isoform X5</fullName>
    </submittedName>
</protein>
<evidence type="ECO:0000313" key="2">
    <source>
        <dbReference type="Proteomes" id="UP000515158"/>
    </source>
</evidence>
<proteinExistence type="predicted"/>
<dbReference type="RefSeq" id="XP_034237344.1">
    <property type="nucleotide sequence ID" value="XM_034381453.1"/>
</dbReference>
<sequence length="121" mass="13564">MASVCFRFRDLRKYPMGGLAPQLRQVKKSGQCSPRHEIKCCIDLQSRKLVCGCLEKKPSLPKAGKRRRPSLPSSRSSHEDSTSASAISSVVSTRQRYGLREQFRGTSNELEAQALVVQDLR</sequence>
<name>A0A6P8ZKM1_THRPL</name>
<evidence type="ECO:0000313" key="3">
    <source>
        <dbReference type="RefSeq" id="XP_034237344.1"/>
    </source>
</evidence>
<accession>A0A6P8ZKM1</accession>
<evidence type="ECO:0000256" key="1">
    <source>
        <dbReference type="SAM" id="MobiDB-lite"/>
    </source>
</evidence>
<reference evidence="3" key="1">
    <citation type="submission" date="2025-08" db="UniProtKB">
        <authorList>
            <consortium name="RefSeq"/>
        </authorList>
    </citation>
    <scope>IDENTIFICATION</scope>
    <source>
        <tissue evidence="3">Total insect</tissue>
    </source>
</reference>
<gene>
    <name evidence="3" type="primary">LOC117642853</name>
</gene>